<dbReference type="InterPro" id="IPR001131">
    <property type="entry name" value="Peptidase_M24B_aminopep-P_CS"/>
</dbReference>
<evidence type="ECO:0000313" key="5">
    <source>
        <dbReference type="EMBL" id="CAB4618301.1"/>
    </source>
</evidence>
<dbReference type="InterPro" id="IPR000587">
    <property type="entry name" value="Creatinase_N"/>
</dbReference>
<dbReference type="InterPro" id="IPR036005">
    <property type="entry name" value="Creatinase/aminopeptidase-like"/>
</dbReference>
<organism evidence="5">
    <name type="scientific">freshwater metagenome</name>
    <dbReference type="NCBI Taxonomy" id="449393"/>
    <lineage>
        <taxon>unclassified sequences</taxon>
        <taxon>metagenomes</taxon>
        <taxon>ecological metagenomes</taxon>
    </lineage>
</organism>
<dbReference type="Gene3D" id="3.40.350.10">
    <property type="entry name" value="Creatinase/prolidase N-terminal domain"/>
    <property type="match status" value="1"/>
</dbReference>
<protein>
    <submittedName>
        <fullName evidence="5">Unannotated protein</fullName>
    </submittedName>
</protein>
<dbReference type="GO" id="GO:0046872">
    <property type="term" value="F:metal ion binding"/>
    <property type="evidence" value="ECO:0007669"/>
    <property type="project" value="UniProtKB-KW"/>
</dbReference>
<dbReference type="Pfam" id="PF00557">
    <property type="entry name" value="Peptidase_M24"/>
    <property type="match status" value="1"/>
</dbReference>
<dbReference type="AlphaFoldDB" id="A0A6J6HW08"/>
<dbReference type="PROSITE" id="PS00491">
    <property type="entry name" value="PROLINE_PEPTIDASE"/>
    <property type="match status" value="1"/>
</dbReference>
<dbReference type="InterPro" id="IPR050659">
    <property type="entry name" value="Peptidase_M24B"/>
</dbReference>
<dbReference type="Gene3D" id="3.90.230.10">
    <property type="entry name" value="Creatinase/methionine aminopeptidase superfamily"/>
    <property type="match status" value="1"/>
</dbReference>
<gene>
    <name evidence="5" type="ORF">UFOPK1874_00865</name>
</gene>
<feature type="domain" description="Peptidase M24" evidence="3">
    <location>
        <begin position="152"/>
        <end position="353"/>
    </location>
</feature>
<evidence type="ECO:0000259" key="4">
    <source>
        <dbReference type="Pfam" id="PF01321"/>
    </source>
</evidence>
<dbReference type="InterPro" id="IPR029149">
    <property type="entry name" value="Creatin/AminoP/Spt16_N"/>
</dbReference>
<dbReference type="Pfam" id="PF01321">
    <property type="entry name" value="Creatinase_N"/>
    <property type="match status" value="1"/>
</dbReference>
<evidence type="ECO:0000256" key="1">
    <source>
        <dbReference type="ARBA" id="ARBA00022723"/>
    </source>
</evidence>
<name>A0A6J6HW08_9ZZZZ</name>
<dbReference type="PANTHER" id="PTHR46112">
    <property type="entry name" value="AMINOPEPTIDASE"/>
    <property type="match status" value="1"/>
</dbReference>
<dbReference type="InterPro" id="IPR000994">
    <property type="entry name" value="Pept_M24"/>
</dbReference>
<evidence type="ECO:0000259" key="3">
    <source>
        <dbReference type="Pfam" id="PF00557"/>
    </source>
</evidence>
<reference evidence="5" key="1">
    <citation type="submission" date="2020-05" db="EMBL/GenBank/DDBJ databases">
        <authorList>
            <person name="Chiriac C."/>
            <person name="Salcher M."/>
            <person name="Ghai R."/>
            <person name="Kavagutti S V."/>
        </authorList>
    </citation>
    <scope>NUCLEOTIDE SEQUENCE</scope>
</reference>
<feature type="domain" description="Creatinase N-terminal" evidence="4">
    <location>
        <begin position="13"/>
        <end position="140"/>
    </location>
</feature>
<dbReference type="EMBL" id="CAEZUX010000099">
    <property type="protein sequence ID" value="CAB4618301.1"/>
    <property type="molecule type" value="Genomic_DNA"/>
</dbReference>
<keyword evidence="1" id="KW-0479">Metal-binding</keyword>
<keyword evidence="2" id="KW-0378">Hydrolase</keyword>
<evidence type="ECO:0000256" key="2">
    <source>
        <dbReference type="ARBA" id="ARBA00022801"/>
    </source>
</evidence>
<proteinExistence type="predicted"/>
<dbReference type="PANTHER" id="PTHR46112:SF3">
    <property type="entry name" value="AMINOPEPTIDASE YPDF"/>
    <property type="match status" value="1"/>
</dbReference>
<sequence length="371" mass="39899">MKINTDASVFSARLDRARAEMKRTGVDALILSLGHDMPYLMGYLAMPLERLTMLVVPRDGEASLIIPRLEGPRVHELPGVFTMVPWNETEDPVAIAHTLLGAAQTIAVGDQMWSRFLVDLLVHRPTAKYVRSVTVMEALRSRKDAAEIAALVAAGAAADRVAAQLHAGDIPLVGRTEAQVSADISARLIAEGHQKVNFAIVAAGENAASPHHHAGDRVIKHGEIVLCDFGGTMNGYCSDITRCVHLGEPPKEISDAYDVLFEAQAAGVAAGKVGVTCEHVDIATRRIIDAAGYGEFFVHRTGHGIGMEEHEDPYMVAGNTTLLAAGHAYSVEPGIYVPNKWGMRLEDIVVATDSGPMPVNHANHHLVILDK</sequence>
<accession>A0A6J6HW08</accession>
<dbReference type="GO" id="GO:0016787">
    <property type="term" value="F:hydrolase activity"/>
    <property type="evidence" value="ECO:0007669"/>
    <property type="project" value="UniProtKB-KW"/>
</dbReference>
<dbReference type="SUPFAM" id="SSF55920">
    <property type="entry name" value="Creatinase/aminopeptidase"/>
    <property type="match status" value="1"/>
</dbReference>
<dbReference type="SUPFAM" id="SSF53092">
    <property type="entry name" value="Creatinase/prolidase N-terminal domain"/>
    <property type="match status" value="1"/>
</dbReference>